<evidence type="ECO:0000313" key="2">
    <source>
        <dbReference type="EMBL" id="MCQ4922966.1"/>
    </source>
</evidence>
<comment type="caution">
    <text evidence="2">The sequence shown here is derived from an EMBL/GenBank/DDBJ whole genome shotgun (WGS) entry which is preliminary data.</text>
</comment>
<keyword evidence="1" id="KW-0472">Membrane</keyword>
<dbReference type="Proteomes" id="UP001524478">
    <property type="component" value="Unassembled WGS sequence"/>
</dbReference>
<gene>
    <name evidence="2" type="ORF">NE686_07720</name>
</gene>
<evidence type="ECO:0000256" key="1">
    <source>
        <dbReference type="SAM" id="Phobius"/>
    </source>
</evidence>
<accession>A0ABT1S920</accession>
<feature type="transmembrane region" description="Helical" evidence="1">
    <location>
        <begin position="27"/>
        <end position="52"/>
    </location>
</feature>
<evidence type="ECO:0000313" key="3">
    <source>
        <dbReference type="Proteomes" id="UP001524478"/>
    </source>
</evidence>
<proteinExistence type="predicted"/>
<dbReference type="RefSeq" id="WP_256311044.1">
    <property type="nucleotide sequence ID" value="NZ_JANGAC010000004.1"/>
</dbReference>
<keyword evidence="1" id="KW-1133">Transmembrane helix</keyword>
<dbReference type="EMBL" id="JANGAC010000004">
    <property type="protein sequence ID" value="MCQ4922966.1"/>
    <property type="molecule type" value="Genomic_DNA"/>
</dbReference>
<sequence>METFDPSVLELIEISTNDTAGLMFTEIFSSVVSVLLLIVMFLYFANLALSFLRNI</sequence>
<organism evidence="2 3">
    <name type="scientific">Tissierella carlieri</name>
    <dbReference type="NCBI Taxonomy" id="689904"/>
    <lineage>
        <taxon>Bacteria</taxon>
        <taxon>Bacillati</taxon>
        <taxon>Bacillota</taxon>
        <taxon>Tissierellia</taxon>
        <taxon>Tissierellales</taxon>
        <taxon>Tissierellaceae</taxon>
        <taxon>Tissierella</taxon>
    </lineage>
</organism>
<name>A0ABT1S920_9FIRM</name>
<keyword evidence="3" id="KW-1185">Reference proteome</keyword>
<reference evidence="2 3" key="1">
    <citation type="submission" date="2022-06" db="EMBL/GenBank/DDBJ databases">
        <title>Isolation of gut microbiota from human fecal samples.</title>
        <authorList>
            <person name="Pamer E.G."/>
            <person name="Barat B."/>
            <person name="Waligurski E."/>
            <person name="Medina S."/>
            <person name="Paddock L."/>
            <person name="Mostad J."/>
        </authorList>
    </citation>
    <scope>NUCLEOTIDE SEQUENCE [LARGE SCALE GENOMIC DNA]</scope>
    <source>
        <strain evidence="2 3">DFI.7.95</strain>
    </source>
</reference>
<keyword evidence="1" id="KW-0812">Transmembrane</keyword>
<protein>
    <submittedName>
        <fullName evidence="2">Uncharacterized protein</fullName>
    </submittedName>
</protein>